<feature type="region of interest" description="Disordered" evidence="1">
    <location>
        <begin position="490"/>
        <end position="556"/>
    </location>
</feature>
<dbReference type="PANTHER" id="PTHR34805:SF1">
    <property type="entry name" value="PROTEIN MODIFIER OF SNC1 1"/>
    <property type="match status" value="1"/>
</dbReference>
<feature type="region of interest" description="Disordered" evidence="1">
    <location>
        <begin position="436"/>
        <end position="478"/>
    </location>
</feature>
<dbReference type="OrthoDB" id="1939715at2759"/>
<dbReference type="EMBL" id="DF973534">
    <property type="protein sequence ID" value="GAU33688.1"/>
    <property type="molecule type" value="Genomic_DNA"/>
</dbReference>
<reference evidence="3" key="1">
    <citation type="journal article" date="2017" name="Front. Plant Sci.">
        <title>Climate Clever Clovers: New Paradigm to Reduce the Environmental Footprint of Ruminants by Breeding Low Methanogenic Forages Utilizing Haplotype Variation.</title>
        <authorList>
            <person name="Kaur P."/>
            <person name="Appels R."/>
            <person name="Bayer P.E."/>
            <person name="Keeble-Gagnere G."/>
            <person name="Wang J."/>
            <person name="Hirakawa H."/>
            <person name="Shirasawa K."/>
            <person name="Vercoe P."/>
            <person name="Stefanova K."/>
            <person name="Durmic Z."/>
            <person name="Nichols P."/>
            <person name="Revell C."/>
            <person name="Isobe S.N."/>
            <person name="Edwards D."/>
            <person name="Erskine W."/>
        </authorList>
    </citation>
    <scope>NUCLEOTIDE SEQUENCE [LARGE SCALE GENOMIC DNA]</scope>
    <source>
        <strain evidence="3">cv. Daliak</strain>
    </source>
</reference>
<feature type="region of interest" description="Disordered" evidence="1">
    <location>
        <begin position="16"/>
        <end position="137"/>
    </location>
</feature>
<gene>
    <name evidence="2" type="ORF">TSUD_148390</name>
</gene>
<evidence type="ECO:0008006" key="4">
    <source>
        <dbReference type="Google" id="ProtNLM"/>
    </source>
</evidence>
<feature type="compositionally biased region" description="Low complexity" evidence="1">
    <location>
        <begin position="1303"/>
        <end position="1316"/>
    </location>
</feature>
<feature type="region of interest" description="Disordered" evidence="1">
    <location>
        <begin position="671"/>
        <end position="698"/>
    </location>
</feature>
<proteinExistence type="predicted"/>
<feature type="compositionally biased region" description="Basic residues" evidence="1">
    <location>
        <begin position="921"/>
        <end position="932"/>
    </location>
</feature>
<feature type="compositionally biased region" description="Polar residues" evidence="1">
    <location>
        <begin position="1347"/>
        <end position="1365"/>
    </location>
</feature>
<protein>
    <recommendedName>
        <fullName evidence="4">BAT2 N-terminal domain-containing protein</fullName>
    </recommendedName>
</protein>
<feature type="compositionally biased region" description="Basic and acidic residues" evidence="1">
    <location>
        <begin position="1392"/>
        <end position="1409"/>
    </location>
</feature>
<feature type="region of interest" description="Disordered" evidence="1">
    <location>
        <begin position="918"/>
        <end position="937"/>
    </location>
</feature>
<dbReference type="PANTHER" id="PTHR34805">
    <property type="entry name" value="PROTEIN MODIFIER OF SNC1 1"/>
    <property type="match status" value="1"/>
</dbReference>
<feature type="compositionally biased region" description="Basic and acidic residues" evidence="1">
    <location>
        <begin position="764"/>
        <end position="776"/>
    </location>
</feature>
<feature type="compositionally biased region" description="Polar residues" evidence="1">
    <location>
        <begin position="746"/>
        <end position="763"/>
    </location>
</feature>
<feature type="compositionally biased region" description="Polar residues" evidence="1">
    <location>
        <begin position="541"/>
        <end position="556"/>
    </location>
</feature>
<organism evidence="2 3">
    <name type="scientific">Trifolium subterraneum</name>
    <name type="common">Subterranean clover</name>
    <dbReference type="NCBI Taxonomy" id="3900"/>
    <lineage>
        <taxon>Eukaryota</taxon>
        <taxon>Viridiplantae</taxon>
        <taxon>Streptophyta</taxon>
        <taxon>Embryophyta</taxon>
        <taxon>Tracheophyta</taxon>
        <taxon>Spermatophyta</taxon>
        <taxon>Magnoliopsida</taxon>
        <taxon>eudicotyledons</taxon>
        <taxon>Gunneridae</taxon>
        <taxon>Pentapetalae</taxon>
        <taxon>rosids</taxon>
        <taxon>fabids</taxon>
        <taxon>Fabales</taxon>
        <taxon>Fabaceae</taxon>
        <taxon>Papilionoideae</taxon>
        <taxon>50 kb inversion clade</taxon>
        <taxon>NPAAA clade</taxon>
        <taxon>Hologalegina</taxon>
        <taxon>IRL clade</taxon>
        <taxon>Trifolieae</taxon>
        <taxon>Trifolium</taxon>
    </lineage>
</organism>
<accession>A0A2Z6MMY0</accession>
<feature type="compositionally biased region" description="Polar residues" evidence="1">
    <location>
        <begin position="1148"/>
        <end position="1157"/>
    </location>
</feature>
<feature type="compositionally biased region" description="Basic and acidic residues" evidence="1">
    <location>
        <begin position="468"/>
        <end position="477"/>
    </location>
</feature>
<feature type="region of interest" description="Disordered" evidence="1">
    <location>
        <begin position="965"/>
        <end position="999"/>
    </location>
</feature>
<keyword evidence="3" id="KW-1185">Reference proteome</keyword>
<feature type="region of interest" description="Disordered" evidence="1">
    <location>
        <begin position="746"/>
        <end position="801"/>
    </location>
</feature>
<evidence type="ECO:0000313" key="3">
    <source>
        <dbReference type="Proteomes" id="UP000242715"/>
    </source>
</evidence>
<feature type="compositionally biased region" description="Basic and acidic residues" evidence="1">
    <location>
        <begin position="1424"/>
        <end position="1436"/>
    </location>
</feature>
<feature type="compositionally biased region" description="Polar residues" evidence="1">
    <location>
        <begin position="494"/>
        <end position="508"/>
    </location>
</feature>
<feature type="region of interest" description="Disordered" evidence="1">
    <location>
        <begin position="826"/>
        <end position="846"/>
    </location>
</feature>
<dbReference type="GO" id="GO:0040029">
    <property type="term" value="P:epigenetic regulation of gene expression"/>
    <property type="evidence" value="ECO:0007669"/>
    <property type="project" value="TreeGrafter"/>
</dbReference>
<feature type="compositionally biased region" description="Low complexity" evidence="1">
    <location>
        <begin position="33"/>
        <end position="87"/>
    </location>
</feature>
<feature type="compositionally biased region" description="Basic and acidic residues" evidence="1">
    <location>
        <begin position="521"/>
        <end position="534"/>
    </location>
</feature>
<feature type="compositionally biased region" description="Polar residues" evidence="1">
    <location>
        <begin position="1265"/>
        <end position="1282"/>
    </location>
</feature>
<evidence type="ECO:0000313" key="2">
    <source>
        <dbReference type="EMBL" id="GAU33688.1"/>
    </source>
</evidence>
<dbReference type="InterPro" id="IPR038808">
    <property type="entry name" value="MOS1-like"/>
</dbReference>
<name>A0A2Z6MMY0_TRISU</name>
<feature type="region of interest" description="Disordered" evidence="1">
    <location>
        <begin position="1265"/>
        <end position="1464"/>
    </location>
</feature>
<evidence type="ECO:0000256" key="1">
    <source>
        <dbReference type="SAM" id="MobiDB-lite"/>
    </source>
</evidence>
<feature type="compositionally biased region" description="Polar residues" evidence="1">
    <location>
        <begin position="671"/>
        <end position="683"/>
    </location>
</feature>
<feature type="compositionally biased region" description="Low complexity" evidence="1">
    <location>
        <begin position="96"/>
        <end position="123"/>
    </location>
</feature>
<sequence>MTVLGKVAIPKPINLPSQRLENHGLDPDLEIVPKGSLSWGSKSPSSALNAWGSSLSPNGSGGTSSPSQLSARPSSGGSGTRPSTSGSDKAFELNTRALGSNSRPSSSSGARTSSQTSQTSLRPRSAETRPGSSELSRFAEHVTENSVAWNVARTTDKLVGFCSFLQLRLMILSLVASYNAFAVIYAVLLLCSMFHDLPEACRGSTASHFDEMFFVDSVPIFSPLFPDHDSHIRPGSSAGHGREKNETSTVDDVPVHATAKGETENSWRIDQAFKEDGMRPGKEKWQGNLHHHYPNAGILPQHFNAWRGAPVNNHQGDTWFRGPPNSPPFGTPVAPGGFPIQPFPFYRPNIPLTGLANSPQVPLPGSRPTGQHKNGEVYRPHMPDTYIPPGMQWRPAFYPGPMAYDGYYRPPMGYCNSNKQDIPFIGRATGPSVYNWNLSHNPPESGNSHNRSGGHGPAVKPLASEPIESSHTHDTARPYRVLLKQHNKLDGKNEPTNWENSFTANPSYANVKDQPRMPVQENDHRRNVEMDLRRKSGQAKVASSKTSGNQGSISVNNTKSLERTGSFNKFDNISERKRDGVASNTLGIASGPFAHKDSTIFQKIELLNAKARANSFTKSKEDRLNKFNAGSHVENEKSAGVVVLETTLATEVNNPTVRGVCAFGGGKNFESSSFSGTPTSRKISPSVLGRGNHRMGRLYTQDSDGWRKKSGVIDSSTSSGTQLEASNILVGEHQISIDAYERSGSYSQVRRQGESMQSLSHSANSREQRAKTKESSKQQTKQLQVEEEEWNKKQRAKSLAKLEEVNRPTEVVKGSMQKAYAASYPVQNKQEELQPSESATVSGKSGAANSYITPNDNGAGQNLSLSKTSNVSTTSGALKVENDTMAYVNVSYGISTDEASSAFVSGLPMNSISMVASSVNQKKKNNRNRKNKQKVEEISLTALPTEISKEAGISRSSVENKLKEDIKLDQGSLQSPSLSKDPNQYSEQKYSENEESYGRMNNRLKSQHSRRMPRNMQANRQAEKSHGIDAVMWAPVKPPKKIEILDESSEKTKMEAFVPAESNQQVHNLKNKRAEMERYIPKPVAKEMAQQGSQVPTHECVERVDSGSQAPQLTRHTIPGVGIVGSFMESKNGDNRQTRSHKGKAHGSWQQRNSTESNDVHESIQIPMECLKVQMSETRGQSKHANDTIKLDGLNNAENHDSAVPVSDPIINDHKAIVNERQVPFRRQKGTGVNHNVDQKNAGEYNQPDINVVLKENQSIGGRISSHWQPKFQASNNQSGNRPNKKQFTHVSVSFPDDLDKGSNSPVAQSPSQSVSENRKGRDAPNFGAPKAVRGSLNAPPEGHPLSPNQVAVSSSEQAPTSMNPRHQYHPSPGVHPNENQSRFGKGGESQGDWKTRMQDNRYHNRERQGPPNFHYEYHSVGPHGDRKSDNSERPMDGNYHAGLRFRERGQTYSRRGGGTVTRH</sequence>
<dbReference type="Proteomes" id="UP000242715">
    <property type="component" value="Unassembled WGS sequence"/>
</dbReference>
<feature type="compositionally biased region" description="Polar residues" evidence="1">
    <location>
        <begin position="971"/>
        <end position="988"/>
    </location>
</feature>
<feature type="region of interest" description="Disordered" evidence="1">
    <location>
        <begin position="1123"/>
        <end position="1161"/>
    </location>
</feature>